<keyword evidence="1" id="KW-0812">Transmembrane</keyword>
<dbReference type="EMBL" id="MSTI01000018">
    <property type="protein sequence ID" value="OLV19928.1"/>
    <property type="molecule type" value="Genomic_DNA"/>
</dbReference>
<keyword evidence="1" id="KW-0472">Membrane</keyword>
<sequence>MLSSMDDLRGWLGLLCLLLAGAGWGFQVSRHGVTWAALAVILIASVTGLALTTDAFLRGHDLPLGLGLTGALGAATLAVFSKRDGP</sequence>
<proteinExistence type="predicted"/>
<keyword evidence="3" id="KW-1185">Reference proteome</keyword>
<feature type="transmembrane region" description="Helical" evidence="1">
    <location>
        <begin position="64"/>
        <end position="81"/>
    </location>
</feature>
<organism evidence="2 3">
    <name type="scientific">Deinococcus marmoris</name>
    <dbReference type="NCBI Taxonomy" id="249408"/>
    <lineage>
        <taxon>Bacteria</taxon>
        <taxon>Thermotogati</taxon>
        <taxon>Deinococcota</taxon>
        <taxon>Deinococci</taxon>
        <taxon>Deinococcales</taxon>
        <taxon>Deinococcaceae</taxon>
        <taxon>Deinococcus</taxon>
    </lineage>
</organism>
<keyword evidence="1" id="KW-1133">Transmembrane helix</keyword>
<comment type="caution">
    <text evidence="2">The sequence shown here is derived from an EMBL/GenBank/DDBJ whole genome shotgun (WGS) entry which is preliminary data.</text>
</comment>
<evidence type="ECO:0000313" key="2">
    <source>
        <dbReference type="EMBL" id="OLV19928.1"/>
    </source>
</evidence>
<dbReference type="AlphaFoldDB" id="A0A1U7P449"/>
<feature type="transmembrane region" description="Helical" evidence="1">
    <location>
        <begin position="35"/>
        <end position="57"/>
    </location>
</feature>
<accession>A0A1U7P449</accession>
<evidence type="ECO:0000313" key="3">
    <source>
        <dbReference type="Proteomes" id="UP000186607"/>
    </source>
</evidence>
<dbReference type="Proteomes" id="UP000186607">
    <property type="component" value="Unassembled WGS sequence"/>
</dbReference>
<name>A0A1U7P449_9DEIO</name>
<protein>
    <submittedName>
        <fullName evidence="2">Uncharacterized protein</fullName>
    </submittedName>
</protein>
<gene>
    <name evidence="2" type="ORF">BOO71_0001480</name>
</gene>
<evidence type="ECO:0000256" key="1">
    <source>
        <dbReference type="SAM" id="Phobius"/>
    </source>
</evidence>
<dbReference type="STRING" id="249408.BOO71_0001480"/>
<reference evidence="2 3" key="1">
    <citation type="submission" date="2017-01" db="EMBL/GenBank/DDBJ databases">
        <title>Genome Analysis of Deinococcus marmoris KOPRI26562.</title>
        <authorList>
            <person name="Kim J.H."/>
            <person name="Oh H.-M."/>
        </authorList>
    </citation>
    <scope>NUCLEOTIDE SEQUENCE [LARGE SCALE GENOMIC DNA]</scope>
    <source>
        <strain evidence="2 3">KOPRI26562</strain>
    </source>
</reference>